<evidence type="ECO:0000313" key="3">
    <source>
        <dbReference type="Proteomes" id="UP000245250"/>
    </source>
</evidence>
<reference evidence="2 3" key="1">
    <citation type="submission" date="2018-05" db="EMBL/GenBank/DDBJ databases">
        <title>Genome sequencing of Flavobacterium sp. HYN0056.</title>
        <authorList>
            <person name="Yi H."/>
            <person name="Baek C."/>
        </authorList>
    </citation>
    <scope>NUCLEOTIDE SEQUENCE [LARGE SCALE GENOMIC DNA]</scope>
    <source>
        <strain evidence="2 3">HYN0056</strain>
    </source>
</reference>
<dbReference type="SUPFAM" id="SSF52058">
    <property type="entry name" value="L domain-like"/>
    <property type="match status" value="1"/>
</dbReference>
<feature type="signal peptide" evidence="1">
    <location>
        <begin position="1"/>
        <end position="21"/>
    </location>
</feature>
<feature type="chain" id="PRO_5015771731" description="Leucine-rich repeat domain-containing protein" evidence="1">
    <location>
        <begin position="22"/>
        <end position="346"/>
    </location>
</feature>
<evidence type="ECO:0000256" key="1">
    <source>
        <dbReference type="SAM" id="SignalP"/>
    </source>
</evidence>
<keyword evidence="3" id="KW-1185">Reference proteome</keyword>
<dbReference type="Gene3D" id="3.80.20.20">
    <property type="entry name" value="Receptor L-domain"/>
    <property type="match status" value="1"/>
</dbReference>
<dbReference type="KEGG" id="fcr:HYN56_14950"/>
<name>A0A2S1YN09_9FLAO</name>
<dbReference type="OrthoDB" id="9765957at2"/>
<dbReference type="InterPro" id="IPR036941">
    <property type="entry name" value="Rcpt_L-dom_sf"/>
</dbReference>
<evidence type="ECO:0000313" key="2">
    <source>
        <dbReference type="EMBL" id="AWK05465.1"/>
    </source>
</evidence>
<dbReference type="RefSeq" id="WP_109192907.1">
    <property type="nucleotide sequence ID" value="NZ_CP029255.1"/>
</dbReference>
<keyword evidence="1" id="KW-0732">Signal</keyword>
<dbReference type="Proteomes" id="UP000245250">
    <property type="component" value="Chromosome"/>
</dbReference>
<proteinExistence type="predicted"/>
<dbReference type="EMBL" id="CP029255">
    <property type="protein sequence ID" value="AWK05465.1"/>
    <property type="molecule type" value="Genomic_DNA"/>
</dbReference>
<dbReference type="AlphaFoldDB" id="A0A2S1YN09"/>
<organism evidence="2 3">
    <name type="scientific">Flavobacterium crocinum</name>
    <dbReference type="NCBI Taxonomy" id="2183896"/>
    <lineage>
        <taxon>Bacteria</taxon>
        <taxon>Pseudomonadati</taxon>
        <taxon>Bacteroidota</taxon>
        <taxon>Flavobacteriia</taxon>
        <taxon>Flavobacteriales</taxon>
        <taxon>Flavobacteriaceae</taxon>
        <taxon>Flavobacterium</taxon>
    </lineage>
</organism>
<evidence type="ECO:0008006" key="4">
    <source>
        <dbReference type="Google" id="ProtNLM"/>
    </source>
</evidence>
<sequence length="346" mass="36697">MKKITLGLLLLSSFTILFAQAPQKMNYQSVIRKKDSTLLANTIVGIKTSILLGSATGNSSYVETQNIRTSVNGLATMEIGGGNPVLGTFSGIDWGAGPHFIKTEIDPTGGTNYTISGTSQLLSVPYALYAGSSANKGKTSIILTGSITDAEAVEQIKAQIGLYTENVYVTNASNLTTLDLSEAKNLINLIIQDNANLASIKVDNLTEVYGDLEIENNAKLSSLTFPVLKALYGYDTSILNNAALKKISFPLLTTARGIDFSYNASLNSIDIPLLASLHISQSNTVFSHNALPSSQINLILSRLLNVSPSSGKYIDLSQQNPSAVPTGQGILDKATLISRGNSVSTD</sequence>
<gene>
    <name evidence="2" type="ORF">HYN56_14950</name>
</gene>
<protein>
    <recommendedName>
        <fullName evidence="4">Leucine-rich repeat domain-containing protein</fullName>
    </recommendedName>
</protein>
<accession>A0A2S1YN09</accession>